<dbReference type="PANTHER" id="PTHR21596:SF3">
    <property type="entry name" value="FACTOR OF DNA METHYLATION 1-RELATED"/>
    <property type="match status" value="1"/>
</dbReference>
<reference evidence="2 3" key="1">
    <citation type="journal article" date="2014" name="Am. J. Bot.">
        <title>Genome assembly and annotation for red clover (Trifolium pratense; Fabaceae).</title>
        <authorList>
            <person name="Istvanek J."/>
            <person name="Jaros M."/>
            <person name="Krenek A."/>
            <person name="Repkova J."/>
        </authorList>
    </citation>
    <scope>NUCLEOTIDE SEQUENCE [LARGE SCALE GENOMIC DNA]</scope>
    <source>
        <strain evidence="3">cv. Tatra</strain>
        <tissue evidence="2">Young leaves</tissue>
    </source>
</reference>
<evidence type="ECO:0000313" key="3">
    <source>
        <dbReference type="Proteomes" id="UP000236291"/>
    </source>
</evidence>
<gene>
    <name evidence="2" type="ORF">L195_g059414</name>
</gene>
<comment type="caution">
    <text evidence="2">The sequence shown here is derived from an EMBL/GenBank/DDBJ whole genome shotgun (WGS) entry which is preliminary data.</text>
</comment>
<dbReference type="AlphaFoldDB" id="A0A2K3JXV2"/>
<name>A0A2K3JXV2_TRIPR</name>
<sequence length="91" mass="10608">KDPAWHPFKVIKVNDTHESVLDEEDEKLKKLKLEWGDEVFSAVVTALEEVNEYNPSGRYSVSELWNFKEKRKATLKEVITHIVGQLKGKKR</sequence>
<dbReference type="Pfam" id="PF03469">
    <property type="entry name" value="XH"/>
    <property type="match status" value="1"/>
</dbReference>
<evidence type="ECO:0000313" key="2">
    <source>
        <dbReference type="EMBL" id="PNX58893.1"/>
    </source>
</evidence>
<reference evidence="2 3" key="2">
    <citation type="journal article" date="2017" name="Front. Plant Sci.">
        <title>Gene Classification and Mining of Molecular Markers Useful in Red Clover (Trifolium pratense) Breeding.</title>
        <authorList>
            <person name="Istvanek J."/>
            <person name="Dluhosova J."/>
            <person name="Dluhos P."/>
            <person name="Patkova L."/>
            <person name="Nedelnik J."/>
            <person name="Repkova J."/>
        </authorList>
    </citation>
    <scope>NUCLEOTIDE SEQUENCE [LARGE SCALE GENOMIC DNA]</scope>
    <source>
        <strain evidence="3">cv. Tatra</strain>
        <tissue evidence="2">Young leaves</tissue>
    </source>
</reference>
<protein>
    <recommendedName>
        <fullName evidence="1">Factor of DNA methylation 1-5/IDN2 domain-containing protein</fullName>
    </recommendedName>
</protein>
<dbReference type="ExpressionAtlas" id="A0A2K3JXV2">
    <property type="expression patterns" value="baseline"/>
</dbReference>
<evidence type="ECO:0000259" key="1">
    <source>
        <dbReference type="Pfam" id="PF03469"/>
    </source>
</evidence>
<organism evidence="2 3">
    <name type="scientific">Trifolium pratense</name>
    <name type="common">Red clover</name>
    <dbReference type="NCBI Taxonomy" id="57577"/>
    <lineage>
        <taxon>Eukaryota</taxon>
        <taxon>Viridiplantae</taxon>
        <taxon>Streptophyta</taxon>
        <taxon>Embryophyta</taxon>
        <taxon>Tracheophyta</taxon>
        <taxon>Spermatophyta</taxon>
        <taxon>Magnoliopsida</taxon>
        <taxon>eudicotyledons</taxon>
        <taxon>Gunneridae</taxon>
        <taxon>Pentapetalae</taxon>
        <taxon>rosids</taxon>
        <taxon>fabids</taxon>
        <taxon>Fabales</taxon>
        <taxon>Fabaceae</taxon>
        <taxon>Papilionoideae</taxon>
        <taxon>50 kb inversion clade</taxon>
        <taxon>NPAAA clade</taxon>
        <taxon>Hologalegina</taxon>
        <taxon>IRL clade</taxon>
        <taxon>Trifolieae</taxon>
        <taxon>Trifolium</taxon>
    </lineage>
</organism>
<dbReference type="InterPro" id="IPR005379">
    <property type="entry name" value="FDM1-5/IDN2_XH"/>
</dbReference>
<proteinExistence type="predicted"/>
<dbReference type="STRING" id="57577.A0A2K3JXV2"/>
<accession>A0A2K3JXV2</accession>
<dbReference type="EMBL" id="ASHM01129554">
    <property type="protein sequence ID" value="PNX58893.1"/>
    <property type="molecule type" value="Genomic_DNA"/>
</dbReference>
<dbReference type="PANTHER" id="PTHR21596">
    <property type="entry name" value="RIBONUCLEASE P SUBUNIT P38"/>
    <property type="match status" value="1"/>
</dbReference>
<dbReference type="InterPro" id="IPR045177">
    <property type="entry name" value="FDM1-5/IDN2"/>
</dbReference>
<dbReference type="GO" id="GO:0080188">
    <property type="term" value="P:gene silencing by siRNA-directed DNA methylation"/>
    <property type="evidence" value="ECO:0007669"/>
    <property type="project" value="InterPro"/>
</dbReference>
<dbReference type="Proteomes" id="UP000236291">
    <property type="component" value="Unassembled WGS sequence"/>
</dbReference>
<feature type="domain" description="Factor of DNA methylation 1-5/IDN2" evidence="1">
    <location>
        <begin position="1"/>
        <end position="91"/>
    </location>
</feature>
<feature type="non-terminal residue" evidence="2">
    <location>
        <position position="1"/>
    </location>
</feature>